<dbReference type="Proteomes" id="UP000195696">
    <property type="component" value="Unassembled WGS sequence"/>
</dbReference>
<proteinExistence type="predicted"/>
<organism evidence="1 2">
    <name type="scientific">Bacillus mycoides</name>
    <dbReference type="NCBI Taxonomy" id="1405"/>
    <lineage>
        <taxon>Bacteria</taxon>
        <taxon>Bacillati</taxon>
        <taxon>Bacillota</taxon>
        <taxon>Bacilli</taxon>
        <taxon>Bacillales</taxon>
        <taxon>Bacillaceae</taxon>
        <taxon>Bacillus</taxon>
        <taxon>Bacillus cereus group</taxon>
    </lineage>
</organism>
<evidence type="ECO:0000313" key="2">
    <source>
        <dbReference type="Proteomes" id="UP000195696"/>
    </source>
</evidence>
<reference evidence="1 2" key="1">
    <citation type="submission" date="2016-08" db="EMBL/GenBank/DDBJ databases">
        <authorList>
            <person name="Seilhamer J.J."/>
        </authorList>
    </citation>
    <scope>NUCLEOTIDE SEQUENCE [LARGE SCALE GENOMIC DNA]</scope>
    <source>
        <strain evidence="1 2">SDA_GO95</strain>
    </source>
</reference>
<sequence length="16" mass="1851">MDRKELEVVYPAICGQ</sequence>
<gene>
    <name evidence="1" type="ORF">BWGO95_01667</name>
</gene>
<name>A0A1G4EI12_BACMY</name>
<dbReference type="AlphaFoldDB" id="A0A1G4EI12"/>
<evidence type="ECO:0000313" key="1">
    <source>
        <dbReference type="EMBL" id="SCB67544.1"/>
    </source>
</evidence>
<protein>
    <submittedName>
        <fullName evidence="1">Uncharacterized protein</fullName>
    </submittedName>
</protein>
<accession>A0A1G4EI12</accession>
<dbReference type="EMBL" id="FMAK01000026">
    <property type="protein sequence ID" value="SCB67544.1"/>
    <property type="molecule type" value="Genomic_DNA"/>
</dbReference>